<sequence length="431" mass="48026">MTPTFVMAKAQQNWISTWQSIFTAIYFPVSMVLVPAAIGPVAVQLIFGSIVAGYVVARTVDTLRRPWLGYALLLPFLTLPVLLFDQYPLRATIHAYIELAVVFRILIIRVRPELVADRYREFVFLSTAITLLAFWRTECVFYLLLIPMLAVVLRVFRRSETGVRRRTIVVAVGAVAAVVVVNIGAAAVLSNAKYTVTAVVNPLSVMLQKPLSGPHLEENLVAIDRAIDLDLVREMPSAYDIPSYWTDRLLRPDYKAHMSGFQRAYLSLVAENPGAFLDARTQTFLATNSMGDFPRAYERGLEAIDAGRSLDDARTAFEERNPSIVPFDREFQEQAIRALLLLDADNEDLPLGAMVWNAVPVLGLLLLFFAGSVVRRQWVSAGLLGILLTRAAIVFATAPARFFMYYFFAYLVGGVVVLFLGVRGIDRALAR</sequence>
<dbReference type="AlphaFoldDB" id="Q6AFP6"/>
<feature type="transmembrane region" description="Helical" evidence="1">
    <location>
        <begin position="168"/>
        <end position="189"/>
    </location>
</feature>
<evidence type="ECO:0000313" key="2">
    <source>
        <dbReference type="EMBL" id="AAT88799.1"/>
    </source>
</evidence>
<name>Q6AFP6_LEIXX</name>
<dbReference type="RefSeq" id="WP_011185797.1">
    <property type="nucleotide sequence ID" value="NC_006087.1"/>
</dbReference>
<dbReference type="HOGENOM" id="CLU_635837_0_0_11"/>
<dbReference type="EMBL" id="AE016822">
    <property type="protein sequence ID" value="AAT88799.1"/>
    <property type="molecule type" value="Genomic_DNA"/>
</dbReference>
<gene>
    <name evidence="2" type="ordered locus">Lxx09100</name>
</gene>
<protein>
    <submittedName>
        <fullName evidence="2">Uncharacterized protein</fullName>
    </submittedName>
</protein>
<keyword evidence="1" id="KW-0812">Transmembrane</keyword>
<feature type="transmembrane region" description="Helical" evidence="1">
    <location>
        <begin position="349"/>
        <end position="371"/>
    </location>
</feature>
<dbReference type="eggNOG" id="ENOG50302F9">
    <property type="taxonomic scope" value="Bacteria"/>
</dbReference>
<evidence type="ECO:0000313" key="3">
    <source>
        <dbReference type="Proteomes" id="UP000001306"/>
    </source>
</evidence>
<dbReference type="KEGG" id="lxx:Lxx09100"/>
<feature type="transmembrane region" description="Helical" evidence="1">
    <location>
        <begin position="403"/>
        <end position="422"/>
    </location>
</feature>
<accession>Q6AFP6</accession>
<feature type="transmembrane region" description="Helical" evidence="1">
    <location>
        <begin position="141"/>
        <end position="156"/>
    </location>
</feature>
<organism evidence="2 3">
    <name type="scientific">Leifsonia xyli subsp. xyli (strain CTCB07)</name>
    <dbReference type="NCBI Taxonomy" id="281090"/>
    <lineage>
        <taxon>Bacteria</taxon>
        <taxon>Bacillati</taxon>
        <taxon>Actinomycetota</taxon>
        <taxon>Actinomycetes</taxon>
        <taxon>Micrococcales</taxon>
        <taxon>Microbacteriaceae</taxon>
        <taxon>Leifsonia</taxon>
    </lineage>
</organism>
<keyword evidence="3" id="KW-1185">Reference proteome</keyword>
<evidence type="ECO:0000256" key="1">
    <source>
        <dbReference type="SAM" id="Phobius"/>
    </source>
</evidence>
<feature type="transmembrane region" description="Helical" evidence="1">
    <location>
        <begin position="67"/>
        <end position="83"/>
    </location>
</feature>
<feature type="transmembrane region" description="Helical" evidence="1">
    <location>
        <begin position="378"/>
        <end position="397"/>
    </location>
</feature>
<feature type="transmembrane region" description="Helical" evidence="1">
    <location>
        <begin position="25"/>
        <end position="55"/>
    </location>
</feature>
<keyword evidence="1" id="KW-1133">Transmembrane helix</keyword>
<dbReference type="Proteomes" id="UP000001306">
    <property type="component" value="Chromosome"/>
</dbReference>
<proteinExistence type="predicted"/>
<reference evidence="2 3" key="1">
    <citation type="journal article" date="2004" name="Mol. Plant Microbe Interact.">
        <title>The genome sequence of the Gram-positive sugarcane pathogen Leifsonia xyli subsp. xyli.</title>
        <authorList>
            <person name="Monteiro-Vitorello C.B."/>
            <person name="Camargo L.E.A."/>
            <person name="Van Sluys M.A."/>
            <person name="Kitajima J.P."/>
            <person name="Truffi D."/>
            <person name="do Amaral A.M."/>
            <person name="Harakava R."/>
            <person name="de Oliveira J.C.F."/>
            <person name="Wood D."/>
            <person name="de Oliveira M.C."/>
            <person name="Miyaki C.Y."/>
            <person name="Takita M.A."/>
            <person name="da Silva A.C.R."/>
            <person name="Furlan L.R."/>
            <person name="Carraro D.M."/>
            <person name="Camarotte G."/>
            <person name="Almeida N.F. Jr."/>
            <person name="Carrer H."/>
            <person name="Coutinho L.L."/>
            <person name="El-Dorry H.A."/>
            <person name="Ferro M.I.T."/>
            <person name="Gagliardi P.R."/>
            <person name="Giglioti E."/>
            <person name="Goldman M.H.S."/>
            <person name="Goldman G.H."/>
            <person name="Kimura E.T."/>
            <person name="Ferro E.S."/>
            <person name="Kuramae E.E."/>
            <person name="Lemos E.G.M."/>
            <person name="Lemos M.V.F."/>
            <person name="Mauro S.M.Z."/>
            <person name="Machado M.A."/>
            <person name="Marino C.L."/>
            <person name="Menck C.F."/>
            <person name="Nunes L.R."/>
            <person name="Oliveira R.C."/>
            <person name="Pereira G.G."/>
            <person name="Siqueira W."/>
            <person name="de Souza A.A."/>
            <person name="Tsai S.M."/>
            <person name="Zanca A.S."/>
            <person name="Simpson A.J.G."/>
            <person name="Brumbley S.M."/>
            <person name="Setubal J.C."/>
        </authorList>
    </citation>
    <scope>NUCLEOTIDE SEQUENCE [LARGE SCALE GENOMIC DNA]</scope>
    <source>
        <strain evidence="2 3">CTCB07</strain>
    </source>
</reference>
<keyword evidence="1" id="KW-0472">Membrane</keyword>